<dbReference type="InterPro" id="IPR039564">
    <property type="entry name" value="Peptidase_C39-like"/>
</dbReference>
<dbReference type="KEGG" id="sgrg:L0C25_07060"/>
<feature type="signal peptide" evidence="1">
    <location>
        <begin position="1"/>
        <end position="26"/>
    </location>
</feature>
<dbReference type="RefSeq" id="WP_271635751.1">
    <property type="nucleotide sequence ID" value="NZ_CP094970.1"/>
</dbReference>
<dbReference type="EMBL" id="CP094970">
    <property type="protein sequence ID" value="UYM06828.1"/>
    <property type="molecule type" value="Genomic_DNA"/>
</dbReference>
<sequence length="213" mass="22972">MKRQIAAGLGAATLTLGIAVSTGASADALPQTQQQTSSRVEIASSRMLETVHQWQETGYWCGPAATRHALTARGIESYSQSELADRLGTDTGGTDHISQVTGVLNDLGAGNYKTVETLSDPMSDSQKAALWDHIVESVNADRAVVANIISMPSSKPDHYPNSTIYHYFTISGYDSDTDRVRIVDSAFGVARYWLPFDQAARLIAGKGYSYHDA</sequence>
<evidence type="ECO:0000313" key="4">
    <source>
        <dbReference type="Proteomes" id="UP001164390"/>
    </source>
</evidence>
<reference evidence="3" key="1">
    <citation type="submission" date="2022-01" db="EMBL/GenBank/DDBJ databases">
        <title>Nocardioidaceae gen. sp. A5X3R13.</title>
        <authorList>
            <person name="Lopez Marin M.A."/>
            <person name="Uhlik O."/>
        </authorList>
    </citation>
    <scope>NUCLEOTIDE SEQUENCE</scope>
    <source>
        <strain evidence="3">A5X3R13</strain>
    </source>
</reference>
<dbReference type="Proteomes" id="UP001164390">
    <property type="component" value="Chromosome"/>
</dbReference>
<evidence type="ECO:0000259" key="2">
    <source>
        <dbReference type="Pfam" id="PF13529"/>
    </source>
</evidence>
<feature type="domain" description="Peptidase C39-like" evidence="2">
    <location>
        <begin position="51"/>
        <end position="186"/>
    </location>
</feature>
<dbReference type="AlphaFoldDB" id="A0AA46TKK2"/>
<dbReference type="Pfam" id="PF13529">
    <property type="entry name" value="Peptidase_C39_2"/>
    <property type="match status" value="1"/>
</dbReference>
<dbReference type="InterPro" id="IPR038765">
    <property type="entry name" value="Papain-like_cys_pep_sf"/>
</dbReference>
<keyword evidence="1" id="KW-0732">Signal</keyword>
<evidence type="ECO:0000256" key="1">
    <source>
        <dbReference type="SAM" id="SignalP"/>
    </source>
</evidence>
<accession>A0AA46TKK2</accession>
<evidence type="ECO:0000313" key="3">
    <source>
        <dbReference type="EMBL" id="UYM06828.1"/>
    </source>
</evidence>
<keyword evidence="4" id="KW-1185">Reference proteome</keyword>
<proteinExistence type="predicted"/>
<dbReference type="SUPFAM" id="SSF54001">
    <property type="entry name" value="Cysteine proteinases"/>
    <property type="match status" value="1"/>
</dbReference>
<dbReference type="Gene3D" id="3.90.70.10">
    <property type="entry name" value="Cysteine proteinases"/>
    <property type="match status" value="1"/>
</dbReference>
<feature type="chain" id="PRO_5041262539" evidence="1">
    <location>
        <begin position="27"/>
        <end position="213"/>
    </location>
</feature>
<organism evidence="3 4">
    <name type="scientific">Solicola gregarius</name>
    <dbReference type="NCBI Taxonomy" id="2908642"/>
    <lineage>
        <taxon>Bacteria</taxon>
        <taxon>Bacillati</taxon>
        <taxon>Actinomycetota</taxon>
        <taxon>Actinomycetes</taxon>
        <taxon>Propionibacteriales</taxon>
        <taxon>Nocardioidaceae</taxon>
        <taxon>Solicola</taxon>
    </lineage>
</organism>
<name>A0AA46TKK2_9ACTN</name>
<protein>
    <submittedName>
        <fullName evidence="3">C39 family peptidase</fullName>
    </submittedName>
</protein>
<gene>
    <name evidence="3" type="ORF">L0C25_07060</name>
</gene>